<accession>A0A8D9H0F6</accession>
<dbReference type="Proteomes" id="UP000694005">
    <property type="component" value="Chromosome A01"/>
</dbReference>
<dbReference type="AlphaFoldDB" id="A0A8D9H0F6"/>
<evidence type="ECO:0000313" key="1">
    <source>
        <dbReference type="EMBL" id="CAG7890330.1"/>
    </source>
</evidence>
<organism evidence="1 2">
    <name type="scientific">Brassica campestris</name>
    <name type="common">Field mustard</name>
    <dbReference type="NCBI Taxonomy" id="3711"/>
    <lineage>
        <taxon>Eukaryota</taxon>
        <taxon>Viridiplantae</taxon>
        <taxon>Streptophyta</taxon>
        <taxon>Embryophyta</taxon>
        <taxon>Tracheophyta</taxon>
        <taxon>Spermatophyta</taxon>
        <taxon>Magnoliopsida</taxon>
        <taxon>eudicotyledons</taxon>
        <taxon>Gunneridae</taxon>
        <taxon>Pentapetalae</taxon>
        <taxon>rosids</taxon>
        <taxon>malvids</taxon>
        <taxon>Brassicales</taxon>
        <taxon>Brassicaceae</taxon>
        <taxon>Brassiceae</taxon>
        <taxon>Brassica</taxon>
    </lineage>
</organism>
<evidence type="ECO:0000313" key="2">
    <source>
        <dbReference type="Proteomes" id="UP000694005"/>
    </source>
</evidence>
<proteinExistence type="predicted"/>
<name>A0A8D9H0F6_BRACM</name>
<protein>
    <submittedName>
        <fullName evidence="1">Uncharacterized protein</fullName>
    </submittedName>
</protein>
<gene>
    <name evidence="1" type="ORF">BRAPAZ1V2_A01P44060.2</name>
</gene>
<reference evidence="1 2" key="1">
    <citation type="submission" date="2021-07" db="EMBL/GenBank/DDBJ databases">
        <authorList>
            <consortium name="Genoscope - CEA"/>
            <person name="William W."/>
        </authorList>
    </citation>
    <scope>NUCLEOTIDE SEQUENCE [LARGE SCALE GENOMIC DNA]</scope>
</reference>
<dbReference type="Gramene" id="A01p44060.2_BraZ1">
    <property type="protein sequence ID" value="A01p44060.2_BraZ1.CDS"/>
    <property type="gene ID" value="A01g44060.2_BraZ1"/>
</dbReference>
<dbReference type="EMBL" id="LS974617">
    <property type="protein sequence ID" value="CAG7890330.1"/>
    <property type="molecule type" value="Genomic_DNA"/>
</dbReference>
<sequence length="56" mass="6308">MVNGEDACWRLIPVGFVALAIESIYIEKSLFTGRDTYQGHNTVFEKNPSFVDSLDL</sequence>